<dbReference type="InterPro" id="IPR009497">
    <property type="entry name" value="Regulator_protein_PHA-1"/>
</dbReference>
<sequence length="433" mass="51494">MHTVKLCDRDSFEENIIKEKSETVDSIGRFLLIKLLTFARYLLDLISKYLKKRRARVLAEKVFNNPYLVEKIVRNIPLMDYYSTRVVNKTFNCAVLGILRKDNRIMKLELKHYAQTNPVKDVYVVLINLTPLFLPYCAYYFKFLDKLANSCISDSESREDCYKMLEDRFSKPNISCTTLTLCIHENRDTDNTMIHQNHTPIPFEVLQMALKKWKVQSIEIKFIRNWNDMLHIETWSASNYFTGIRFNDPVDDLEGLEFSQKFSHVQVDLSRSFECGKELKLQHLLRGYENVVANIRRIFHPDQISFDFTHWLFMEPSNPQQLLENLLRVSRLAHCQYLTINFKIYLEILDAIQLSEVFKATGSLRPLYHNALNKKHIFKTVKWVGERFRFVDHREKFIMNADLLVTEENYKKVTLKERQATEFMDMFQLDLFE</sequence>
<keyword evidence="2" id="KW-1185">Reference proteome</keyword>
<name>G0NND9_CAEBE</name>
<dbReference type="OMA" id="KLANSCI"/>
<evidence type="ECO:0000313" key="2">
    <source>
        <dbReference type="Proteomes" id="UP000008068"/>
    </source>
</evidence>
<dbReference type="Pfam" id="PF06542">
    <property type="entry name" value="PHA-1"/>
    <property type="match status" value="1"/>
</dbReference>
<dbReference type="HOGENOM" id="CLU_039877_0_0_1"/>
<protein>
    <submittedName>
        <fullName evidence="1">Uncharacterized protein</fullName>
    </submittedName>
</protein>
<evidence type="ECO:0000313" key="1">
    <source>
        <dbReference type="EMBL" id="EGT34553.1"/>
    </source>
</evidence>
<reference evidence="2" key="1">
    <citation type="submission" date="2011-07" db="EMBL/GenBank/DDBJ databases">
        <authorList>
            <consortium name="Caenorhabditis brenneri Sequencing and Analysis Consortium"/>
            <person name="Wilson R.K."/>
        </authorList>
    </citation>
    <scope>NUCLEOTIDE SEQUENCE [LARGE SCALE GENOMIC DNA]</scope>
    <source>
        <strain evidence="2">PB2801</strain>
    </source>
</reference>
<dbReference type="EMBL" id="GL379914">
    <property type="protein sequence ID" value="EGT34553.1"/>
    <property type="molecule type" value="Genomic_DNA"/>
</dbReference>
<proteinExistence type="predicted"/>
<accession>G0NND9</accession>
<organism evidence="2">
    <name type="scientific">Caenorhabditis brenneri</name>
    <name type="common">Nematode worm</name>
    <dbReference type="NCBI Taxonomy" id="135651"/>
    <lineage>
        <taxon>Eukaryota</taxon>
        <taxon>Metazoa</taxon>
        <taxon>Ecdysozoa</taxon>
        <taxon>Nematoda</taxon>
        <taxon>Chromadorea</taxon>
        <taxon>Rhabditida</taxon>
        <taxon>Rhabditina</taxon>
        <taxon>Rhabditomorpha</taxon>
        <taxon>Rhabditoidea</taxon>
        <taxon>Rhabditidae</taxon>
        <taxon>Peloderinae</taxon>
        <taxon>Caenorhabditis</taxon>
    </lineage>
</organism>
<dbReference type="OrthoDB" id="5902596at2759"/>
<dbReference type="Proteomes" id="UP000008068">
    <property type="component" value="Unassembled WGS sequence"/>
</dbReference>
<dbReference type="AlphaFoldDB" id="G0NND9"/>
<dbReference type="eggNOG" id="ENOG502TJM2">
    <property type="taxonomic scope" value="Eukaryota"/>
</dbReference>
<gene>
    <name evidence="1" type="ORF">CAEBREN_00586</name>
</gene>
<dbReference type="InParanoid" id="G0NND9"/>